<proteinExistence type="predicted"/>
<keyword evidence="1" id="KW-1133">Transmembrane helix</keyword>
<name>A0ABP1FH27_9CHLO</name>
<accession>A0ABP1FH27</accession>
<keyword evidence="1" id="KW-0812">Transmembrane</keyword>
<gene>
    <name evidence="2" type="primary">g1029</name>
    <name evidence="2" type="ORF">VP750_LOCUS894</name>
</gene>
<feature type="transmembrane region" description="Helical" evidence="1">
    <location>
        <begin position="212"/>
        <end position="236"/>
    </location>
</feature>
<dbReference type="EMBL" id="CAXHTA020000002">
    <property type="protein sequence ID" value="CAL5219235.1"/>
    <property type="molecule type" value="Genomic_DNA"/>
</dbReference>
<feature type="transmembrane region" description="Helical" evidence="1">
    <location>
        <begin position="123"/>
        <end position="146"/>
    </location>
</feature>
<feature type="transmembrane region" description="Helical" evidence="1">
    <location>
        <begin position="89"/>
        <end position="111"/>
    </location>
</feature>
<dbReference type="Proteomes" id="UP001497392">
    <property type="component" value="Unassembled WGS sequence"/>
</dbReference>
<keyword evidence="3" id="KW-1185">Reference proteome</keyword>
<protein>
    <submittedName>
        <fullName evidence="2">G1029 protein</fullName>
    </submittedName>
</protein>
<evidence type="ECO:0000256" key="1">
    <source>
        <dbReference type="SAM" id="Phobius"/>
    </source>
</evidence>
<keyword evidence="1" id="KW-0472">Membrane</keyword>
<evidence type="ECO:0000313" key="2">
    <source>
        <dbReference type="EMBL" id="CAL5219235.1"/>
    </source>
</evidence>
<feature type="transmembrane region" description="Helical" evidence="1">
    <location>
        <begin position="179"/>
        <end position="200"/>
    </location>
</feature>
<evidence type="ECO:0000313" key="3">
    <source>
        <dbReference type="Proteomes" id="UP001497392"/>
    </source>
</evidence>
<organism evidence="2 3">
    <name type="scientific">Coccomyxa viridis</name>
    <dbReference type="NCBI Taxonomy" id="1274662"/>
    <lineage>
        <taxon>Eukaryota</taxon>
        <taxon>Viridiplantae</taxon>
        <taxon>Chlorophyta</taxon>
        <taxon>core chlorophytes</taxon>
        <taxon>Trebouxiophyceae</taxon>
        <taxon>Trebouxiophyceae incertae sedis</taxon>
        <taxon>Coccomyxaceae</taxon>
        <taxon>Coccomyxa</taxon>
    </lineage>
</organism>
<comment type="caution">
    <text evidence="2">The sequence shown here is derived from an EMBL/GenBank/DDBJ whole genome shotgun (WGS) entry which is preliminary data.</text>
</comment>
<reference evidence="2 3" key="1">
    <citation type="submission" date="2024-06" db="EMBL/GenBank/DDBJ databases">
        <authorList>
            <person name="Kraege A."/>
            <person name="Thomma B."/>
        </authorList>
    </citation>
    <scope>NUCLEOTIDE SEQUENCE [LARGE SCALE GENOMIC DNA]</scope>
</reference>
<sequence length="264" mass="27404">MHVGSFGQYPSVECVGEQGHCHLWDCAMGPQSSTEMPGAGTIGSLQTEKDMMLQGLSTSSAKHQPSIPVIGTPASSKASRELHFTGGGMVFFIFLECVAIALAGCHAGLLLRFERVGQVGGMGMYTFCMAWVSTYAAAASLLYTFIFSVTLCPPLGVSIGFMRPGPAHGSASRLSPTCWGWTVLSIQYLLAAGFATGITLGQAHSEADSAGILFGTAVGMFCAAASIITVLFFGALEWTCMGTCLGMTRPGSRLAGACTSPAEA</sequence>